<evidence type="ECO:0000313" key="2">
    <source>
        <dbReference type="EMBL" id="KAH7054488.1"/>
    </source>
</evidence>
<feature type="signal peptide" evidence="1">
    <location>
        <begin position="1"/>
        <end position="21"/>
    </location>
</feature>
<keyword evidence="3" id="KW-1185">Reference proteome</keyword>
<gene>
    <name evidence="2" type="ORF">B0J12DRAFT_454826</name>
</gene>
<comment type="caution">
    <text evidence="2">The sequence shown here is derived from an EMBL/GenBank/DDBJ whole genome shotgun (WGS) entry which is preliminary data.</text>
</comment>
<dbReference type="InterPro" id="IPR015943">
    <property type="entry name" value="WD40/YVTN_repeat-like_dom_sf"/>
</dbReference>
<dbReference type="Gene3D" id="2.130.10.10">
    <property type="entry name" value="YVTN repeat-like/Quinoprotein amine dehydrogenase"/>
    <property type="match status" value="2"/>
</dbReference>
<feature type="chain" id="PRO_5046106721" description="3-carboxymuconate cyclase" evidence="1">
    <location>
        <begin position="22"/>
        <end position="428"/>
    </location>
</feature>
<sequence>MPSIHRTVILPLILLVDLVSGLPHHTRDWSPKRAGKAIYLLTNDAQNAVIAVPIAADGTLSGGTVTATSGGGANSIDGATNTSAAPDALVGQSALTVAGNNLFAVNAGSNTLTMLSISPSNSTALTPLGRPAALPGDFPNTVAASAKHNLACVGMTGARAGIACAKFSGESGLGTMDGLRSFDLGQTTPPVGPTNTVSQVFFSADEARLFATVKGDPAANKTGFFSVFPVEWQQEKEGCAVGAGAGAASVSMRETRSSPEGTAVLFGAALVPRHGDGGAAEEEKHAVFVTDASFGGAVLEVDSGTNAASLVARQEIAGQKATCWATVSEATGSAFVTDVGVNRVVEMSLKDATIISTLDLSRDGDPGLIDLKAAGDFVYALSPGNGTTPAAVTVFDVSGGQGTGKMIQHFDLSALGAGKNAQGMAVMV</sequence>
<evidence type="ECO:0000256" key="1">
    <source>
        <dbReference type="SAM" id="SignalP"/>
    </source>
</evidence>
<dbReference type="SUPFAM" id="SSF63829">
    <property type="entry name" value="Calcium-dependent phosphotriesterase"/>
    <property type="match status" value="1"/>
</dbReference>
<organism evidence="2 3">
    <name type="scientific">Macrophomina phaseolina</name>
    <dbReference type="NCBI Taxonomy" id="35725"/>
    <lineage>
        <taxon>Eukaryota</taxon>
        <taxon>Fungi</taxon>
        <taxon>Dikarya</taxon>
        <taxon>Ascomycota</taxon>
        <taxon>Pezizomycotina</taxon>
        <taxon>Dothideomycetes</taxon>
        <taxon>Dothideomycetes incertae sedis</taxon>
        <taxon>Botryosphaeriales</taxon>
        <taxon>Botryosphaeriaceae</taxon>
        <taxon>Macrophomina</taxon>
    </lineage>
</organism>
<name>A0ABQ8GFR1_9PEZI</name>
<reference evidence="2 3" key="1">
    <citation type="journal article" date="2021" name="Nat. Commun.">
        <title>Genetic determinants of endophytism in the Arabidopsis root mycobiome.</title>
        <authorList>
            <person name="Mesny F."/>
            <person name="Miyauchi S."/>
            <person name="Thiergart T."/>
            <person name="Pickel B."/>
            <person name="Atanasova L."/>
            <person name="Karlsson M."/>
            <person name="Huettel B."/>
            <person name="Barry K.W."/>
            <person name="Haridas S."/>
            <person name="Chen C."/>
            <person name="Bauer D."/>
            <person name="Andreopoulos W."/>
            <person name="Pangilinan J."/>
            <person name="LaButti K."/>
            <person name="Riley R."/>
            <person name="Lipzen A."/>
            <person name="Clum A."/>
            <person name="Drula E."/>
            <person name="Henrissat B."/>
            <person name="Kohler A."/>
            <person name="Grigoriev I.V."/>
            <person name="Martin F.M."/>
            <person name="Hacquard S."/>
        </authorList>
    </citation>
    <scope>NUCLEOTIDE SEQUENCE [LARGE SCALE GENOMIC DNA]</scope>
    <source>
        <strain evidence="2 3">MPI-SDFR-AT-0080</strain>
    </source>
</reference>
<dbReference type="Proteomes" id="UP000774617">
    <property type="component" value="Unassembled WGS sequence"/>
</dbReference>
<dbReference type="EMBL" id="JAGTJR010000009">
    <property type="protein sequence ID" value="KAH7054488.1"/>
    <property type="molecule type" value="Genomic_DNA"/>
</dbReference>
<evidence type="ECO:0000313" key="3">
    <source>
        <dbReference type="Proteomes" id="UP000774617"/>
    </source>
</evidence>
<proteinExistence type="predicted"/>
<keyword evidence="1" id="KW-0732">Signal</keyword>
<evidence type="ECO:0008006" key="4">
    <source>
        <dbReference type="Google" id="ProtNLM"/>
    </source>
</evidence>
<protein>
    <recommendedName>
        <fullName evidence="4">3-carboxymuconate cyclase</fullName>
    </recommendedName>
</protein>
<accession>A0ABQ8GFR1</accession>